<evidence type="ECO:0000313" key="3">
    <source>
        <dbReference type="EMBL" id="QES51948.1"/>
    </source>
</evidence>
<proteinExistence type="predicted"/>
<dbReference type="AlphaFoldDB" id="A0A5P2DCV9"/>
<gene>
    <name evidence="3" type="ORF">DEJ50_33075</name>
</gene>
<name>A0A5P2DCV9_STRVZ</name>
<evidence type="ECO:0000313" key="4">
    <source>
        <dbReference type="Proteomes" id="UP000325211"/>
    </source>
</evidence>
<dbReference type="Proteomes" id="UP000325211">
    <property type="component" value="Chromosome"/>
</dbReference>
<feature type="domain" description="DUF4253" evidence="2">
    <location>
        <begin position="149"/>
        <end position="258"/>
    </location>
</feature>
<evidence type="ECO:0000259" key="2">
    <source>
        <dbReference type="Pfam" id="PF14062"/>
    </source>
</evidence>
<dbReference type="InterPro" id="IPR025349">
    <property type="entry name" value="DUF4253"/>
</dbReference>
<evidence type="ECO:0000256" key="1">
    <source>
        <dbReference type="SAM" id="MobiDB-lite"/>
    </source>
</evidence>
<protein>
    <recommendedName>
        <fullName evidence="2">DUF4253 domain-containing protein</fullName>
    </recommendedName>
</protein>
<dbReference type="RefSeq" id="WP_150211686.1">
    <property type="nucleotide sequence ID" value="NZ_CP029190.1"/>
</dbReference>
<reference evidence="3 4" key="1">
    <citation type="submission" date="2018-05" db="EMBL/GenBank/DDBJ databases">
        <title>Streptomyces venezuelae.</title>
        <authorList>
            <person name="Kim W."/>
            <person name="Lee N."/>
            <person name="Cho B.-K."/>
        </authorList>
    </citation>
    <scope>NUCLEOTIDE SEQUENCE [LARGE SCALE GENOMIC DNA]</scope>
    <source>
        <strain evidence="3 4">ATCC 21782</strain>
    </source>
</reference>
<dbReference type="EMBL" id="CP029190">
    <property type="protein sequence ID" value="QES51948.1"/>
    <property type="molecule type" value="Genomic_DNA"/>
</dbReference>
<feature type="region of interest" description="Disordered" evidence="1">
    <location>
        <begin position="117"/>
        <end position="138"/>
    </location>
</feature>
<dbReference type="OrthoDB" id="7839592at2"/>
<sequence>MDKHEVAELLRTVGSAVSPTMIETAIAPSGQSVLGRPVAVGDAERMWRQLLAVRDSTGWHPVLTARHPSDLVNAPSHGTDTFDARADTAPYEVVAEIKDAALSDRLEFADEEEASEWRAEFTPEQLARSINPEPRSPRPRQNFYPRWLCLVETPNGYSVPGILPGYPHTLNWSHGPGGRNMRASDHVAFLHTWYDRFGAELLYLSSRVLMVDVAQPPRDRIAVAEAAIEQYAYCPDGHDTTTYAEIQTRNGTWQFCWD</sequence>
<accession>A0A5P2DCV9</accession>
<dbReference type="Pfam" id="PF14062">
    <property type="entry name" value="DUF4253"/>
    <property type="match status" value="1"/>
</dbReference>
<organism evidence="3 4">
    <name type="scientific">Streptomyces venezuelae</name>
    <dbReference type="NCBI Taxonomy" id="54571"/>
    <lineage>
        <taxon>Bacteria</taxon>
        <taxon>Bacillati</taxon>
        <taxon>Actinomycetota</taxon>
        <taxon>Actinomycetes</taxon>
        <taxon>Kitasatosporales</taxon>
        <taxon>Streptomycetaceae</taxon>
        <taxon>Streptomyces</taxon>
    </lineage>
</organism>